<dbReference type="EMBL" id="JAYMYR010000009">
    <property type="protein sequence ID" value="KAK7342513.1"/>
    <property type="molecule type" value="Genomic_DNA"/>
</dbReference>
<reference evidence="1 2" key="1">
    <citation type="submission" date="2024-01" db="EMBL/GenBank/DDBJ databases">
        <title>The genomes of 5 underutilized Papilionoideae crops provide insights into root nodulation and disease resistanc.</title>
        <authorList>
            <person name="Jiang F."/>
        </authorList>
    </citation>
    <scope>NUCLEOTIDE SEQUENCE [LARGE SCALE GENOMIC DNA]</scope>
    <source>
        <strain evidence="1">JINMINGXINNONG_FW02</strain>
        <tissue evidence="1">Leaves</tissue>
    </source>
</reference>
<dbReference type="AlphaFoldDB" id="A0AAN9QTE1"/>
<comment type="caution">
    <text evidence="1">The sequence shown here is derived from an EMBL/GenBank/DDBJ whole genome shotgun (WGS) entry which is preliminary data.</text>
</comment>
<proteinExistence type="predicted"/>
<name>A0AAN9QTE1_PHACN</name>
<organism evidence="1 2">
    <name type="scientific">Phaseolus coccineus</name>
    <name type="common">Scarlet runner bean</name>
    <name type="synonym">Phaseolus multiflorus</name>
    <dbReference type="NCBI Taxonomy" id="3886"/>
    <lineage>
        <taxon>Eukaryota</taxon>
        <taxon>Viridiplantae</taxon>
        <taxon>Streptophyta</taxon>
        <taxon>Embryophyta</taxon>
        <taxon>Tracheophyta</taxon>
        <taxon>Spermatophyta</taxon>
        <taxon>Magnoliopsida</taxon>
        <taxon>eudicotyledons</taxon>
        <taxon>Gunneridae</taxon>
        <taxon>Pentapetalae</taxon>
        <taxon>rosids</taxon>
        <taxon>fabids</taxon>
        <taxon>Fabales</taxon>
        <taxon>Fabaceae</taxon>
        <taxon>Papilionoideae</taxon>
        <taxon>50 kb inversion clade</taxon>
        <taxon>NPAAA clade</taxon>
        <taxon>indigoferoid/millettioid clade</taxon>
        <taxon>Phaseoleae</taxon>
        <taxon>Phaseolus</taxon>
    </lineage>
</organism>
<dbReference type="Proteomes" id="UP001374584">
    <property type="component" value="Unassembled WGS sequence"/>
</dbReference>
<keyword evidence="2" id="KW-1185">Reference proteome</keyword>
<evidence type="ECO:0000313" key="1">
    <source>
        <dbReference type="EMBL" id="KAK7342513.1"/>
    </source>
</evidence>
<accession>A0AAN9QTE1</accession>
<protein>
    <submittedName>
        <fullName evidence="1">Uncharacterized protein</fullName>
    </submittedName>
</protein>
<gene>
    <name evidence="1" type="ORF">VNO80_25468</name>
</gene>
<sequence length="125" mass="14041">MWQREVNVRTGVRLTLPSSPPTNPTLILVTHLFRTHGLLMLSDADGYPQFPDKLQNFFFVAGFSKVVQLGLGGVLKERADFEYGFLLDGREYEYKKLGRESGEITIRIAKGESSEEVHVLGEIGI</sequence>
<evidence type="ECO:0000313" key="2">
    <source>
        <dbReference type="Proteomes" id="UP001374584"/>
    </source>
</evidence>